<evidence type="ECO:0000313" key="4">
    <source>
        <dbReference type="Proteomes" id="UP001589758"/>
    </source>
</evidence>
<evidence type="ECO:0000313" key="3">
    <source>
        <dbReference type="EMBL" id="MFC0178526.1"/>
    </source>
</evidence>
<organism evidence="3 4">
    <name type="scientific">Thorsellia kenyensis</name>
    <dbReference type="NCBI Taxonomy" id="1549888"/>
    <lineage>
        <taxon>Bacteria</taxon>
        <taxon>Pseudomonadati</taxon>
        <taxon>Pseudomonadota</taxon>
        <taxon>Gammaproteobacteria</taxon>
        <taxon>Enterobacterales</taxon>
        <taxon>Thorselliaceae</taxon>
        <taxon>Thorsellia</taxon>
    </lineage>
</organism>
<keyword evidence="4" id="KW-1185">Reference proteome</keyword>
<name>A0ABV6CAG9_9GAMM</name>
<accession>A0ABV6CAG9</accession>
<sequence length="171" mass="19685">MANPKFSDEFKMNAIKLANNRGDRSLKDVAKELNISKSSLDSWLRNHREQLNQLSSDSRQWSAQEKLLAIAESHALTGEELSQWCRMKGIFEHQLKSWKREFIESSEKKNSHAQTSELKTLKDRNKALEADLKRKNKALAESAALLVLSKKFNALISGEYNSLKHQRVLNY</sequence>
<evidence type="ECO:0000256" key="2">
    <source>
        <dbReference type="SAM" id="Coils"/>
    </source>
</evidence>
<dbReference type="Gene3D" id="1.10.10.60">
    <property type="entry name" value="Homeodomain-like"/>
    <property type="match status" value="1"/>
</dbReference>
<comment type="caution">
    <text evidence="3">The sequence shown here is derived from an EMBL/GenBank/DDBJ whole genome shotgun (WGS) entry which is preliminary data.</text>
</comment>
<dbReference type="InterPro" id="IPR009057">
    <property type="entry name" value="Homeodomain-like_sf"/>
</dbReference>
<dbReference type="Proteomes" id="UP001589758">
    <property type="component" value="Unassembled WGS sequence"/>
</dbReference>
<dbReference type="InterPro" id="IPR002514">
    <property type="entry name" value="Transposase_8"/>
</dbReference>
<gene>
    <name evidence="3" type="ORF">ACFFIT_00135</name>
</gene>
<dbReference type="Pfam" id="PF01527">
    <property type="entry name" value="HTH_Tnp_1"/>
    <property type="match status" value="2"/>
</dbReference>
<dbReference type="EMBL" id="JBHLXE010000002">
    <property type="protein sequence ID" value="MFC0178526.1"/>
    <property type="molecule type" value="Genomic_DNA"/>
</dbReference>
<protein>
    <submittedName>
        <fullName evidence="3">Transposase</fullName>
    </submittedName>
</protein>
<feature type="coiled-coil region" evidence="2">
    <location>
        <begin position="111"/>
        <end position="145"/>
    </location>
</feature>
<reference evidence="3 4" key="1">
    <citation type="submission" date="2024-09" db="EMBL/GenBank/DDBJ databases">
        <authorList>
            <person name="Sun Q."/>
            <person name="Mori K."/>
        </authorList>
    </citation>
    <scope>NUCLEOTIDE SEQUENCE [LARGE SCALE GENOMIC DNA]</scope>
    <source>
        <strain evidence="3 4">CCM 8545</strain>
    </source>
</reference>
<keyword evidence="2" id="KW-0175">Coiled coil</keyword>
<proteinExistence type="inferred from homology"/>
<dbReference type="SUPFAM" id="SSF46689">
    <property type="entry name" value="Homeodomain-like"/>
    <property type="match status" value="1"/>
</dbReference>
<comment type="similarity">
    <text evidence="1">Belongs to the transposase 8 family.</text>
</comment>
<evidence type="ECO:0000256" key="1">
    <source>
        <dbReference type="ARBA" id="ARBA00009964"/>
    </source>
</evidence>
<dbReference type="RefSeq" id="WP_385875277.1">
    <property type="nucleotide sequence ID" value="NZ_JBHLXE010000002.1"/>
</dbReference>